<name>A0ABW8SG92_9CLOT</name>
<accession>A0ABW8SG92</accession>
<dbReference type="RefSeq" id="WP_406790367.1">
    <property type="nucleotide sequence ID" value="NZ_JBJHZX010000002.1"/>
</dbReference>
<protein>
    <submittedName>
        <fullName evidence="1">Uncharacterized protein</fullName>
    </submittedName>
</protein>
<reference evidence="1 2" key="1">
    <citation type="submission" date="2024-11" db="EMBL/GenBank/DDBJ databases">
        <authorList>
            <person name="Heng Y.C."/>
            <person name="Lim A.C.H."/>
            <person name="Lee J.K.Y."/>
            <person name="Kittelmann S."/>
        </authorList>
    </citation>
    <scope>NUCLEOTIDE SEQUENCE [LARGE SCALE GENOMIC DNA]</scope>
    <source>
        <strain evidence="1 2">WILCCON 0269</strain>
    </source>
</reference>
<evidence type="ECO:0000313" key="1">
    <source>
        <dbReference type="EMBL" id="MFL0194241.1"/>
    </source>
</evidence>
<dbReference type="EMBL" id="JBJHZX010000002">
    <property type="protein sequence ID" value="MFL0194241.1"/>
    <property type="molecule type" value="Genomic_DNA"/>
</dbReference>
<comment type="caution">
    <text evidence="1">The sequence shown here is derived from an EMBL/GenBank/DDBJ whole genome shotgun (WGS) entry which is preliminary data.</text>
</comment>
<sequence length="70" mass="8283">MIKKLFENGGIEVTDQEFKEILQITTDDIRENRIKFGKRTNMEQMFTIALRAYGVMKRVTFLDVPWSIIN</sequence>
<gene>
    <name evidence="1" type="ORF">ACJDU8_01420</name>
</gene>
<keyword evidence="2" id="KW-1185">Reference proteome</keyword>
<evidence type="ECO:0000313" key="2">
    <source>
        <dbReference type="Proteomes" id="UP001623660"/>
    </source>
</evidence>
<proteinExistence type="predicted"/>
<dbReference type="Proteomes" id="UP001623660">
    <property type="component" value="Unassembled WGS sequence"/>
</dbReference>
<organism evidence="1 2">
    <name type="scientific">Candidatus Clostridium eludens</name>
    <dbReference type="NCBI Taxonomy" id="3381663"/>
    <lineage>
        <taxon>Bacteria</taxon>
        <taxon>Bacillati</taxon>
        <taxon>Bacillota</taxon>
        <taxon>Clostridia</taxon>
        <taxon>Eubacteriales</taxon>
        <taxon>Clostridiaceae</taxon>
        <taxon>Clostridium</taxon>
    </lineage>
</organism>